<evidence type="ECO:0008006" key="3">
    <source>
        <dbReference type="Google" id="ProtNLM"/>
    </source>
</evidence>
<sequence length="177" mass="20363">MASTPMFYLLQAKMESGFLHGISLHGTQHIAIGFANDTFLFAKACEENLQNMLASLNPFSEASALNINMGKSTLINISVRHFYFPSWQGRKIECGSIFRHLGYPLGLNVSTKDQIQWVICRMKSKLNLWNAAHWPLHTRIRIIQSFLQPYIMYYLLLLEEEVSLVCLRPFHQKVSVE</sequence>
<keyword evidence="2" id="KW-1185">Reference proteome</keyword>
<proteinExistence type="predicted"/>
<evidence type="ECO:0000313" key="2">
    <source>
        <dbReference type="Proteomes" id="UP000825935"/>
    </source>
</evidence>
<dbReference type="AlphaFoldDB" id="A0A8T2RAD4"/>
<comment type="caution">
    <text evidence="1">The sequence shown here is derived from an EMBL/GenBank/DDBJ whole genome shotgun (WGS) entry which is preliminary data.</text>
</comment>
<dbReference type="Proteomes" id="UP000825935">
    <property type="component" value="Chromosome 29"/>
</dbReference>
<evidence type="ECO:0000313" key="1">
    <source>
        <dbReference type="EMBL" id="KAH7292761.1"/>
    </source>
</evidence>
<protein>
    <recommendedName>
        <fullName evidence="3">Reverse transcriptase domain-containing protein</fullName>
    </recommendedName>
</protein>
<accession>A0A8T2RAD4</accession>
<reference evidence="1" key="1">
    <citation type="submission" date="2021-08" db="EMBL/GenBank/DDBJ databases">
        <title>WGS assembly of Ceratopteris richardii.</title>
        <authorList>
            <person name="Marchant D.B."/>
            <person name="Chen G."/>
            <person name="Jenkins J."/>
            <person name="Shu S."/>
            <person name="Leebens-Mack J."/>
            <person name="Grimwood J."/>
            <person name="Schmutz J."/>
            <person name="Soltis P."/>
            <person name="Soltis D."/>
            <person name="Chen Z.-H."/>
        </authorList>
    </citation>
    <scope>NUCLEOTIDE SEQUENCE</scope>
    <source>
        <strain evidence="1">Whitten #5841</strain>
        <tissue evidence="1">Leaf</tissue>
    </source>
</reference>
<gene>
    <name evidence="1" type="ORF">KP509_29G084000</name>
</gene>
<name>A0A8T2RAD4_CERRI</name>
<dbReference type="EMBL" id="CM035434">
    <property type="protein sequence ID" value="KAH7292761.1"/>
    <property type="molecule type" value="Genomic_DNA"/>
</dbReference>
<organism evidence="1 2">
    <name type="scientific">Ceratopteris richardii</name>
    <name type="common">Triangle waterfern</name>
    <dbReference type="NCBI Taxonomy" id="49495"/>
    <lineage>
        <taxon>Eukaryota</taxon>
        <taxon>Viridiplantae</taxon>
        <taxon>Streptophyta</taxon>
        <taxon>Embryophyta</taxon>
        <taxon>Tracheophyta</taxon>
        <taxon>Polypodiopsida</taxon>
        <taxon>Polypodiidae</taxon>
        <taxon>Polypodiales</taxon>
        <taxon>Pteridineae</taxon>
        <taxon>Pteridaceae</taxon>
        <taxon>Parkerioideae</taxon>
        <taxon>Ceratopteris</taxon>
    </lineage>
</organism>